<comment type="caution">
    <text evidence="1">The sequence shown here is derived from an EMBL/GenBank/DDBJ whole genome shotgun (WGS) entry which is preliminary data.</text>
</comment>
<dbReference type="RefSeq" id="WP_048674361.1">
    <property type="nucleotide sequence ID" value="NZ_CBTJ020000068.1"/>
</dbReference>
<reference evidence="1" key="1">
    <citation type="submission" date="2013-07" db="EMBL/GenBank/DDBJ databases">
        <authorList>
            <person name="McIlroy S."/>
        </authorList>
    </citation>
    <scope>NUCLEOTIDE SEQUENCE [LARGE SCALE GENOMIC DNA]</scope>
    <source>
        <strain evidence="1">Run_A_D11</strain>
    </source>
</reference>
<sequence>MGISYHIEFVHSAKPITGKATKFGGQPNWVIEPQWPLSRLTGNPMCFIAQIELVAPHFSDGEGQMAYLFMTDEEDICVDGTWDAESGENAVIIQPGVYAGSTAPIEIGPSLYQMVEKPNQDYLERDMVEYAVKLHLQKEPDFQSEEIRSEWALEEYDQYQQALEGNKIGGAPLFLQSDEFPEGSDWKLLLQLDSGKVPFYVNFGDAGIGYAFVNPKGTVGKFLWQCA</sequence>
<dbReference type="PANTHER" id="PTHR36436:SF6">
    <property type="entry name" value="SLL5081 PROTEIN"/>
    <property type="match status" value="1"/>
</dbReference>
<proteinExistence type="predicted"/>
<accession>W6MBN3</accession>
<dbReference type="Pfam" id="PF09234">
    <property type="entry name" value="DUF1963"/>
    <property type="match status" value="1"/>
</dbReference>
<dbReference type="Proteomes" id="UP000035760">
    <property type="component" value="Unassembled WGS sequence"/>
</dbReference>
<keyword evidence="2" id="KW-1185">Reference proteome</keyword>
<dbReference type="OrthoDB" id="253985at2"/>
<dbReference type="InterPro" id="IPR015315">
    <property type="entry name" value="DUF1963"/>
</dbReference>
<protein>
    <recommendedName>
        <fullName evidence="3">DUF1963 domain-containing protein</fullName>
    </recommendedName>
</protein>
<dbReference type="STRING" id="1400863.BN873_590020"/>
<name>W6MBN3_9GAMM</name>
<dbReference type="PANTHER" id="PTHR36436">
    <property type="entry name" value="SLL5081 PROTEIN"/>
    <property type="match status" value="1"/>
</dbReference>
<evidence type="ECO:0000313" key="2">
    <source>
        <dbReference type="Proteomes" id="UP000035760"/>
    </source>
</evidence>
<dbReference type="SUPFAM" id="SSF103032">
    <property type="entry name" value="Hypothetical protein YwqG"/>
    <property type="match status" value="1"/>
</dbReference>
<reference evidence="1" key="2">
    <citation type="submission" date="2014-03" db="EMBL/GenBank/DDBJ databases">
        <title>Candidatus Competibacter-lineage genomes retrieved from metagenomes reveal functional metabolic diversity.</title>
        <authorList>
            <person name="McIlroy S.J."/>
            <person name="Albertsen M."/>
            <person name="Andresen E.K."/>
            <person name="Saunders A.M."/>
            <person name="Kristiansen R."/>
            <person name="Stokholm-Bjerregaard M."/>
            <person name="Nielsen K.L."/>
            <person name="Nielsen P.H."/>
        </authorList>
    </citation>
    <scope>NUCLEOTIDE SEQUENCE</scope>
    <source>
        <strain evidence="1">Run_A_D11</strain>
    </source>
</reference>
<evidence type="ECO:0000313" key="1">
    <source>
        <dbReference type="EMBL" id="CDI03570.1"/>
    </source>
</evidence>
<gene>
    <name evidence="1" type="ORF">BN873_590020</name>
</gene>
<dbReference type="EMBL" id="CBTJ020000068">
    <property type="protein sequence ID" value="CDI03570.1"/>
    <property type="molecule type" value="Genomic_DNA"/>
</dbReference>
<evidence type="ECO:0008006" key="3">
    <source>
        <dbReference type="Google" id="ProtNLM"/>
    </source>
</evidence>
<organism evidence="1 2">
    <name type="scientific">Candidatus Competibacter denitrificans Run_A_D11</name>
    <dbReference type="NCBI Taxonomy" id="1400863"/>
    <lineage>
        <taxon>Bacteria</taxon>
        <taxon>Pseudomonadati</taxon>
        <taxon>Pseudomonadota</taxon>
        <taxon>Gammaproteobacteria</taxon>
        <taxon>Candidatus Competibacteraceae</taxon>
        <taxon>Candidatus Competibacter</taxon>
    </lineage>
</organism>
<dbReference type="Gene3D" id="2.30.320.10">
    <property type="entry name" value="YwqG-like"/>
    <property type="match status" value="1"/>
</dbReference>
<dbReference type="AlphaFoldDB" id="W6MBN3"/>
<dbReference type="InterPro" id="IPR035948">
    <property type="entry name" value="YwqG-like_sf"/>
</dbReference>